<dbReference type="InterPro" id="IPR047055">
    <property type="entry name" value="MotA-like"/>
</dbReference>
<dbReference type="AlphaFoldDB" id="A0A0C1QKC8"/>
<dbReference type="InterPro" id="IPR002898">
    <property type="entry name" value="MotA_ExbB_proton_chnl"/>
</dbReference>
<protein>
    <submittedName>
        <fullName evidence="16">Flagellar motor stator protein MotA</fullName>
    </submittedName>
</protein>
<evidence type="ECO:0000256" key="3">
    <source>
        <dbReference type="ARBA" id="ARBA00022448"/>
    </source>
</evidence>
<organism evidence="16 17">
    <name type="scientific">Candidatus Jidaibacter acanthamoebae</name>
    <dbReference type="NCBI Taxonomy" id="86105"/>
    <lineage>
        <taxon>Bacteria</taxon>
        <taxon>Pseudomonadati</taxon>
        <taxon>Pseudomonadota</taxon>
        <taxon>Alphaproteobacteria</taxon>
        <taxon>Rickettsiales</taxon>
        <taxon>Candidatus Midichloriaceae</taxon>
        <taxon>Candidatus Jidaibacter</taxon>
    </lineage>
</organism>
<keyword evidence="11" id="KW-0406">Ion transport</keyword>
<feature type="transmembrane region" description="Helical" evidence="13">
    <location>
        <begin position="32"/>
        <end position="50"/>
    </location>
</feature>
<keyword evidence="4" id="KW-1003">Cell membrane</keyword>
<feature type="transmembrane region" description="Helical" evidence="13">
    <location>
        <begin position="174"/>
        <end position="193"/>
    </location>
</feature>
<keyword evidence="10 13" id="KW-1133">Transmembrane helix</keyword>
<dbReference type="STRING" id="86105.NF27_HJ00460"/>
<dbReference type="Pfam" id="PF01618">
    <property type="entry name" value="MotA_ExbB"/>
    <property type="match status" value="1"/>
</dbReference>
<reference evidence="16 17" key="1">
    <citation type="submission" date="2014-11" db="EMBL/GenBank/DDBJ databases">
        <title>A Rickettsiales Symbiont of Amoebae With Ancient Features.</title>
        <authorList>
            <person name="Schulz F."/>
            <person name="Martijn J."/>
            <person name="Wascher F."/>
            <person name="Kostanjsek R."/>
            <person name="Ettema T.J."/>
            <person name="Horn M."/>
        </authorList>
    </citation>
    <scope>NUCLEOTIDE SEQUENCE [LARGE SCALE GENOMIC DNA]</scope>
    <source>
        <strain evidence="16 17">UWC36</strain>
    </source>
</reference>
<keyword evidence="16" id="KW-0969">Cilium</keyword>
<name>A0A0C1QKC8_9RICK</name>
<comment type="similarity">
    <text evidence="2">Belongs to the MotA family.</text>
</comment>
<evidence type="ECO:0000256" key="4">
    <source>
        <dbReference type="ARBA" id="ARBA00022475"/>
    </source>
</evidence>
<evidence type="ECO:0000256" key="10">
    <source>
        <dbReference type="ARBA" id="ARBA00022989"/>
    </source>
</evidence>
<comment type="caution">
    <text evidence="16">The sequence shown here is derived from an EMBL/GenBank/DDBJ whole genome shotgun (WGS) entry which is preliminary data.</text>
</comment>
<dbReference type="Pfam" id="PF20560">
    <property type="entry name" value="MotA_N"/>
    <property type="match status" value="1"/>
</dbReference>
<evidence type="ECO:0000256" key="9">
    <source>
        <dbReference type="ARBA" id="ARBA00022781"/>
    </source>
</evidence>
<keyword evidence="9" id="KW-0375">Hydrogen ion transport</keyword>
<keyword evidence="6" id="KW-0997">Cell inner membrane</keyword>
<accession>A0A0C1QKC8</accession>
<evidence type="ECO:0000259" key="15">
    <source>
        <dbReference type="Pfam" id="PF20560"/>
    </source>
</evidence>
<dbReference type="GO" id="GO:0006935">
    <property type="term" value="P:chemotaxis"/>
    <property type="evidence" value="ECO:0007669"/>
    <property type="project" value="UniProtKB-KW"/>
</dbReference>
<keyword evidence="16" id="KW-0282">Flagellum</keyword>
<evidence type="ECO:0000256" key="12">
    <source>
        <dbReference type="ARBA" id="ARBA00023136"/>
    </source>
</evidence>
<evidence type="ECO:0000256" key="6">
    <source>
        <dbReference type="ARBA" id="ARBA00022519"/>
    </source>
</evidence>
<feature type="transmembrane region" description="Helical" evidence="13">
    <location>
        <begin position="199"/>
        <end position="222"/>
    </location>
</feature>
<evidence type="ECO:0000256" key="5">
    <source>
        <dbReference type="ARBA" id="ARBA00022500"/>
    </source>
</evidence>
<dbReference type="GO" id="GO:0071978">
    <property type="term" value="P:bacterial-type flagellum-dependent swarming motility"/>
    <property type="evidence" value="ECO:0007669"/>
    <property type="project" value="InterPro"/>
</dbReference>
<proteinExistence type="inferred from homology"/>
<gene>
    <name evidence="16" type="ORF">NF27_HJ00460</name>
</gene>
<keyword evidence="8" id="KW-0283">Flagellar rotation</keyword>
<keyword evidence="12 13" id="KW-0472">Membrane</keyword>
<sequence length="297" mass="32108">MLLIVGIIIILGAVFGGYALHGGSIGVILEALPFEMLVIGGAAVGATIVGNKTSTLKKCLSDVVKCFKGTKWSKKDYQDLLCLLFLITKTIKTKGILVIEEHIEKPSESSIFSQFPKILADQFVISFICDTLRIVTMSLEDPYQIEDNMQRQLDKYAHEVTAGSDALQTMSDGLPAIGIVAAVLGVIKTMASIDQPPSVLGMMIGSALVGTFLGVFLAYCIVGPMSNKAKAIHMQDLQFLFIIRDTIIAHLKGNAPQISVEIGRGNVPGVYQPTFFELEEAMKDLKVENKEAAPQSD</sequence>
<evidence type="ECO:0000256" key="13">
    <source>
        <dbReference type="SAM" id="Phobius"/>
    </source>
</evidence>
<evidence type="ECO:0000256" key="8">
    <source>
        <dbReference type="ARBA" id="ARBA00022779"/>
    </source>
</evidence>
<evidence type="ECO:0000313" key="17">
    <source>
        <dbReference type="Proteomes" id="UP000031258"/>
    </source>
</evidence>
<dbReference type="Proteomes" id="UP000031258">
    <property type="component" value="Unassembled WGS sequence"/>
</dbReference>
<dbReference type="InterPro" id="IPR022522">
    <property type="entry name" value="Flagellar_motor_stator_MotA"/>
</dbReference>
<evidence type="ECO:0000256" key="2">
    <source>
        <dbReference type="ARBA" id="ARBA00008038"/>
    </source>
</evidence>
<keyword evidence="17" id="KW-1185">Reference proteome</keyword>
<dbReference type="NCBIfam" id="TIGR03818">
    <property type="entry name" value="MotA1"/>
    <property type="match status" value="1"/>
</dbReference>
<keyword evidence="5" id="KW-0145">Chemotaxis</keyword>
<dbReference type="EMBL" id="JSWE01000180">
    <property type="protein sequence ID" value="KIE04593.1"/>
    <property type="molecule type" value="Genomic_DNA"/>
</dbReference>
<evidence type="ECO:0000256" key="1">
    <source>
        <dbReference type="ARBA" id="ARBA00004429"/>
    </source>
</evidence>
<feature type="domain" description="Motility protein A N-terminal" evidence="15">
    <location>
        <begin position="4"/>
        <end position="95"/>
    </location>
</feature>
<keyword evidence="7 13" id="KW-0812">Transmembrane</keyword>
<evidence type="ECO:0000256" key="7">
    <source>
        <dbReference type="ARBA" id="ARBA00022692"/>
    </source>
</evidence>
<dbReference type="PROSITE" id="PS01307">
    <property type="entry name" value="MOTA"/>
    <property type="match status" value="1"/>
</dbReference>
<dbReference type="PANTHER" id="PTHR30433:SF4">
    <property type="entry name" value="MOTILITY PROTEIN A"/>
    <property type="match status" value="1"/>
</dbReference>
<dbReference type="GO" id="GO:1902600">
    <property type="term" value="P:proton transmembrane transport"/>
    <property type="evidence" value="ECO:0007669"/>
    <property type="project" value="UniProtKB-KW"/>
</dbReference>
<dbReference type="PANTHER" id="PTHR30433">
    <property type="entry name" value="CHEMOTAXIS PROTEIN MOTA"/>
    <property type="match status" value="1"/>
</dbReference>
<evidence type="ECO:0000259" key="14">
    <source>
        <dbReference type="Pfam" id="PF01618"/>
    </source>
</evidence>
<dbReference type="GO" id="GO:0005886">
    <property type="term" value="C:plasma membrane"/>
    <property type="evidence" value="ECO:0007669"/>
    <property type="project" value="UniProtKB-SubCell"/>
</dbReference>
<dbReference type="InterPro" id="IPR000540">
    <property type="entry name" value="Flag_MotA_CS"/>
</dbReference>
<evidence type="ECO:0000256" key="11">
    <source>
        <dbReference type="ARBA" id="ARBA00023065"/>
    </source>
</evidence>
<comment type="subcellular location">
    <subcellularLocation>
        <location evidence="1">Cell inner membrane</location>
        <topology evidence="1">Multi-pass membrane protein</topology>
    </subcellularLocation>
</comment>
<dbReference type="OrthoDB" id="9782603at2"/>
<keyword evidence="3" id="KW-0813">Transport</keyword>
<evidence type="ECO:0000313" key="16">
    <source>
        <dbReference type="EMBL" id="KIE04593.1"/>
    </source>
</evidence>
<feature type="domain" description="MotA/TolQ/ExbB proton channel" evidence="14">
    <location>
        <begin position="138"/>
        <end position="231"/>
    </location>
</feature>
<keyword evidence="16" id="KW-0966">Cell projection</keyword>
<dbReference type="RefSeq" id="WP_039458291.1">
    <property type="nucleotide sequence ID" value="NZ_JSWE01000180.1"/>
</dbReference>
<dbReference type="PATRIC" id="fig|86105.3.peg.1611"/>
<dbReference type="InterPro" id="IPR046786">
    <property type="entry name" value="MotA_N"/>
</dbReference>